<dbReference type="RefSeq" id="WP_185089554.1">
    <property type="nucleotide sequence ID" value="NZ_JACHJB010000004.1"/>
</dbReference>
<evidence type="ECO:0000256" key="1">
    <source>
        <dbReference type="SAM" id="MobiDB-lite"/>
    </source>
</evidence>
<comment type="caution">
    <text evidence="2">The sequence shown here is derived from an EMBL/GenBank/DDBJ whole genome shotgun (WGS) entry which is preliminary data.</text>
</comment>
<feature type="compositionally biased region" description="Polar residues" evidence="1">
    <location>
        <begin position="52"/>
        <end position="70"/>
    </location>
</feature>
<dbReference type="Proteomes" id="UP000583800">
    <property type="component" value="Unassembled WGS sequence"/>
</dbReference>
<feature type="region of interest" description="Disordered" evidence="1">
    <location>
        <begin position="41"/>
        <end position="84"/>
    </location>
</feature>
<proteinExistence type="predicted"/>
<accession>A0A7X0CDI4</accession>
<evidence type="ECO:0000313" key="2">
    <source>
        <dbReference type="EMBL" id="MBB6351866.1"/>
    </source>
</evidence>
<organism evidence="2 3">
    <name type="scientific">Nonomuraea muscovyensis</name>
    <dbReference type="NCBI Taxonomy" id="1124761"/>
    <lineage>
        <taxon>Bacteria</taxon>
        <taxon>Bacillati</taxon>
        <taxon>Actinomycetota</taxon>
        <taxon>Actinomycetes</taxon>
        <taxon>Streptosporangiales</taxon>
        <taxon>Streptosporangiaceae</taxon>
        <taxon>Nonomuraea</taxon>
    </lineage>
</organism>
<gene>
    <name evidence="2" type="ORF">FHU36_008449</name>
</gene>
<dbReference type="EMBL" id="JACHJB010000004">
    <property type="protein sequence ID" value="MBB6351866.1"/>
    <property type="molecule type" value="Genomic_DNA"/>
</dbReference>
<keyword evidence="3" id="KW-1185">Reference proteome</keyword>
<reference evidence="2 3" key="1">
    <citation type="submission" date="2020-08" db="EMBL/GenBank/DDBJ databases">
        <title>Sequencing the genomes of 1000 actinobacteria strains.</title>
        <authorList>
            <person name="Klenk H.-P."/>
        </authorList>
    </citation>
    <scope>NUCLEOTIDE SEQUENCE [LARGE SCALE GENOMIC DNA]</scope>
    <source>
        <strain evidence="2 3">DSM 45913</strain>
    </source>
</reference>
<name>A0A7X0CDI4_9ACTN</name>
<protein>
    <submittedName>
        <fullName evidence="2">Uncharacterized protein</fullName>
    </submittedName>
</protein>
<evidence type="ECO:0000313" key="3">
    <source>
        <dbReference type="Proteomes" id="UP000583800"/>
    </source>
</evidence>
<sequence>MTSMSGYKFPKIAGAVRWQGAVVRLTYGQVWPADDPLVQARPDLFATEPHELTTSPRTPDQAPQQTTVKSPTPRRAAAKDKTKS</sequence>
<dbReference type="AlphaFoldDB" id="A0A7X0CDI4"/>